<dbReference type="Gene3D" id="1.20.1710.10">
    <property type="entry name" value="IpaD-like"/>
    <property type="match status" value="1"/>
</dbReference>
<dbReference type="Proteomes" id="UP000464661">
    <property type="component" value="Chromosome"/>
</dbReference>
<keyword evidence="5" id="KW-0175">Coiled coil</keyword>
<evidence type="ECO:0000256" key="5">
    <source>
        <dbReference type="ARBA" id="ARBA00023054"/>
    </source>
</evidence>
<dbReference type="RefSeq" id="WP_019096352.1">
    <property type="nucleotide sequence ID" value="NZ_AP022324.1"/>
</dbReference>
<evidence type="ECO:0000256" key="4">
    <source>
        <dbReference type="ARBA" id="ARBA00023026"/>
    </source>
</evidence>
<accession>A0A7U6M4N1</accession>
<dbReference type="GO" id="GO:0005576">
    <property type="term" value="C:extracellular region"/>
    <property type="evidence" value="ECO:0007669"/>
    <property type="project" value="UniProtKB-SubCell"/>
</dbReference>
<name>A0A7U6M4N1_PSEPU</name>
<dbReference type="InterPro" id="IPR036708">
    <property type="entry name" value="BipD-like_sf"/>
</dbReference>
<evidence type="ECO:0000313" key="7">
    <source>
        <dbReference type="Proteomes" id="UP000464661"/>
    </source>
</evidence>
<keyword evidence="4" id="KW-0843">Virulence</keyword>
<dbReference type="SUPFAM" id="SSF140693">
    <property type="entry name" value="IpaD-like"/>
    <property type="match status" value="1"/>
</dbReference>
<sequence>MEIVTRSSPAIALRINQPADEKVGGPEVDHRPLPSAAERLTQSLVSRLGGTELGKVKPSQVQGHLLEAELRKWAALAHPAGPNIQQWKDETLKKLSDLPLAPEAARNALNPFSGSADFFEQLLAMIGFIKGEYLEIYEALLTQYSDFYKEFNETIMAKMGEWITGGNDGKEVKVSYKLRAALMALRNKYQQAPDGVLYPTSGMGSATQEEAQKWAKALGLPDSCVQPDGSGGYRVMMDLSPLEGMIAAAPIFGATWDTAKFQAWQTGFNSLEGDLKNQLQLFTTKYGNANSYHENFNKILSSQLSQYAEMLKALASGIG</sequence>
<evidence type="ECO:0008006" key="8">
    <source>
        <dbReference type="Google" id="ProtNLM"/>
    </source>
</evidence>
<keyword evidence="3" id="KW-0964">Secreted</keyword>
<reference evidence="6 7" key="1">
    <citation type="submission" date="2020-01" db="EMBL/GenBank/DDBJ databases">
        <title>Complete Genome Sequence of Pseudomonas putida Strain TS312, Harboring the HdtS type N-acyl-homoserine Lactone Synthase, Isolated from a Paper Mill.</title>
        <authorList>
            <person name="Hosoe A."/>
            <person name="Suenaga T."/>
            <person name="Sugi T."/>
            <person name="Izumi T."/>
            <person name="Nagai N."/>
            <person name="Terada A."/>
        </authorList>
    </citation>
    <scope>NUCLEOTIDE SEQUENCE [LARGE SCALE GENOMIC DNA]</scope>
    <source>
        <strain evidence="6 7">TS312</strain>
    </source>
</reference>
<comment type="similarity">
    <text evidence="2">Belongs to the invasin protein D family.</text>
</comment>
<evidence type="ECO:0000256" key="1">
    <source>
        <dbReference type="ARBA" id="ARBA00004613"/>
    </source>
</evidence>
<protein>
    <recommendedName>
        <fullName evidence="8">IpaD/SipD/SspD family type III secretion system needle tip protein</fullName>
    </recommendedName>
</protein>
<evidence type="ECO:0000256" key="3">
    <source>
        <dbReference type="ARBA" id="ARBA00022525"/>
    </source>
</evidence>
<comment type="subcellular location">
    <subcellularLocation>
        <location evidence="1">Secreted</location>
    </subcellularLocation>
</comment>
<evidence type="ECO:0000313" key="6">
    <source>
        <dbReference type="EMBL" id="BBU45857.1"/>
    </source>
</evidence>
<organism evidence="6 7">
    <name type="scientific">Pseudomonas putida</name>
    <name type="common">Arthrobacter siderocapsulatus</name>
    <dbReference type="NCBI Taxonomy" id="303"/>
    <lineage>
        <taxon>Bacteria</taxon>
        <taxon>Pseudomonadati</taxon>
        <taxon>Pseudomonadota</taxon>
        <taxon>Gammaproteobacteria</taxon>
        <taxon>Pseudomonadales</taxon>
        <taxon>Pseudomonadaceae</taxon>
        <taxon>Pseudomonas</taxon>
    </lineage>
</organism>
<dbReference type="AlphaFoldDB" id="A0A7U6M4N1"/>
<proteinExistence type="inferred from homology"/>
<dbReference type="EMBL" id="AP022324">
    <property type="protein sequence ID" value="BBU45857.1"/>
    <property type="molecule type" value="Genomic_DNA"/>
</dbReference>
<dbReference type="InterPro" id="IPR009483">
    <property type="entry name" value="IpaD/BipD/SipD"/>
</dbReference>
<gene>
    <name evidence="6" type="ORF">PPTS312_37720</name>
</gene>
<dbReference type="Pfam" id="PF06511">
    <property type="entry name" value="T3SS_TC"/>
    <property type="match status" value="1"/>
</dbReference>
<evidence type="ECO:0000256" key="2">
    <source>
        <dbReference type="ARBA" id="ARBA00007741"/>
    </source>
</evidence>